<evidence type="ECO:0008006" key="4">
    <source>
        <dbReference type="Google" id="ProtNLM"/>
    </source>
</evidence>
<evidence type="ECO:0000313" key="2">
    <source>
        <dbReference type="EMBL" id="ORY82475.1"/>
    </source>
</evidence>
<dbReference type="Proteomes" id="UP000193685">
    <property type="component" value="Unassembled WGS sequence"/>
</dbReference>
<gene>
    <name evidence="2" type="ORF">BCR37DRAFT_379468</name>
</gene>
<comment type="caution">
    <text evidence="2">The sequence shown here is derived from an EMBL/GenBank/DDBJ whole genome shotgun (WGS) entry which is preliminary data.</text>
</comment>
<proteinExistence type="predicted"/>
<dbReference type="RefSeq" id="XP_040725346.1">
    <property type="nucleotide sequence ID" value="XM_040869264.1"/>
</dbReference>
<reference evidence="2 3" key="1">
    <citation type="submission" date="2016-07" db="EMBL/GenBank/DDBJ databases">
        <title>Pervasive Adenine N6-methylation of Active Genes in Fungi.</title>
        <authorList>
            <consortium name="DOE Joint Genome Institute"/>
            <person name="Mondo S.J."/>
            <person name="Dannebaum R.O."/>
            <person name="Kuo R.C."/>
            <person name="Labutti K."/>
            <person name="Haridas S."/>
            <person name="Kuo A."/>
            <person name="Salamov A."/>
            <person name="Ahrendt S.R."/>
            <person name="Lipzen A."/>
            <person name="Sullivan W."/>
            <person name="Andreopoulos W.B."/>
            <person name="Clum A."/>
            <person name="Lindquist E."/>
            <person name="Daum C."/>
            <person name="Ramamoorthy G.K."/>
            <person name="Gryganskyi A."/>
            <person name="Culley D."/>
            <person name="Magnuson J.K."/>
            <person name="James T.Y."/>
            <person name="O'Malley M.A."/>
            <person name="Stajich J.E."/>
            <person name="Spatafora J.W."/>
            <person name="Visel A."/>
            <person name="Grigoriev I.V."/>
        </authorList>
    </citation>
    <scope>NUCLEOTIDE SEQUENCE [LARGE SCALE GENOMIC DNA]</scope>
    <source>
        <strain evidence="2 3">12-1054</strain>
    </source>
</reference>
<sequence>MTWATIASKANRPPAARGLKEAHGPRAGGDVADSSTTRMIKVHENDSPTAVDAPLSCVHQRDDFQHHKSLQREDHDIRPRILSLRLEASTLEALTSIRKAHFPSQASELGAHVTLFHAIPPSSEADLVEVLTQGALLRSPFSLTIGHVKMNKSGSIILLPLYSQDLKKVVEAVQEKLEGVLSAQDAQRFHTAHITLCNKRTPTDTQERFPIVQSALHKAGLSPKTLLTASQLDLWEYRGRAAWRHLRTFEA</sequence>
<feature type="region of interest" description="Disordered" evidence="1">
    <location>
        <begin position="1"/>
        <end position="34"/>
    </location>
</feature>
<evidence type="ECO:0000313" key="3">
    <source>
        <dbReference type="Proteomes" id="UP000193685"/>
    </source>
</evidence>
<dbReference type="InterPro" id="IPR009097">
    <property type="entry name" value="Cyclic_Pdiesterase"/>
</dbReference>
<evidence type="ECO:0000256" key="1">
    <source>
        <dbReference type="SAM" id="MobiDB-lite"/>
    </source>
</evidence>
<dbReference type="Pfam" id="PF13563">
    <property type="entry name" value="2_5_RNA_ligase2"/>
    <property type="match status" value="1"/>
</dbReference>
<accession>A0A1Y2FI43</accession>
<keyword evidence="3" id="KW-1185">Reference proteome</keyword>
<dbReference type="EMBL" id="MCFI01000009">
    <property type="protein sequence ID" value="ORY82475.1"/>
    <property type="molecule type" value="Genomic_DNA"/>
</dbReference>
<organism evidence="2 3">
    <name type="scientific">Protomyces lactucae-debilis</name>
    <dbReference type="NCBI Taxonomy" id="2754530"/>
    <lineage>
        <taxon>Eukaryota</taxon>
        <taxon>Fungi</taxon>
        <taxon>Dikarya</taxon>
        <taxon>Ascomycota</taxon>
        <taxon>Taphrinomycotina</taxon>
        <taxon>Taphrinomycetes</taxon>
        <taxon>Taphrinales</taxon>
        <taxon>Protomycetaceae</taxon>
        <taxon>Protomyces</taxon>
    </lineage>
</organism>
<dbReference type="Gene3D" id="3.90.1140.10">
    <property type="entry name" value="Cyclic phosphodiesterase"/>
    <property type="match status" value="1"/>
</dbReference>
<dbReference type="SUPFAM" id="SSF55144">
    <property type="entry name" value="LigT-like"/>
    <property type="match status" value="1"/>
</dbReference>
<dbReference type="AlphaFoldDB" id="A0A1Y2FI43"/>
<name>A0A1Y2FI43_PROLT</name>
<protein>
    <recommendedName>
        <fullName evidence="4">RNA ligase/cyclic nucleotide phosphodiesterase</fullName>
    </recommendedName>
</protein>
<dbReference type="OrthoDB" id="5364416at2759"/>
<dbReference type="GeneID" id="63785863"/>
<dbReference type="STRING" id="56484.A0A1Y2FI43"/>